<dbReference type="InterPro" id="IPR042081">
    <property type="entry name" value="RNA_2'-PTrans_C"/>
</dbReference>
<sequence length="71" mass="7753">MREGLNPGRRQMVHLSSDVDTAKRVGARHGEAIVLTVDTASMYEEGMAFYQAENGVWLVASVPAAYLAVEE</sequence>
<keyword evidence="2" id="KW-1185">Reference proteome</keyword>
<evidence type="ECO:0008006" key="3">
    <source>
        <dbReference type="Google" id="ProtNLM"/>
    </source>
</evidence>
<name>A0ABQ1LFE5_9PROT</name>
<gene>
    <name evidence="1" type="ORF">GCM10007207_04870</name>
</gene>
<comment type="caution">
    <text evidence="1">The sequence shown here is derived from an EMBL/GenBank/DDBJ whole genome shotgun (WGS) entry which is preliminary data.</text>
</comment>
<dbReference type="EMBL" id="BMCH01000001">
    <property type="protein sequence ID" value="GGC22655.1"/>
    <property type="molecule type" value="Genomic_DNA"/>
</dbReference>
<evidence type="ECO:0000313" key="2">
    <source>
        <dbReference type="Proteomes" id="UP000637769"/>
    </source>
</evidence>
<organism evidence="1 2">
    <name type="scientific">Asaia siamensis</name>
    <dbReference type="NCBI Taxonomy" id="110479"/>
    <lineage>
        <taxon>Bacteria</taxon>
        <taxon>Pseudomonadati</taxon>
        <taxon>Pseudomonadota</taxon>
        <taxon>Alphaproteobacteria</taxon>
        <taxon>Acetobacterales</taxon>
        <taxon>Acetobacteraceae</taxon>
        <taxon>Asaia</taxon>
    </lineage>
</organism>
<reference evidence="2" key="1">
    <citation type="journal article" date="2019" name="Int. J. Syst. Evol. Microbiol.">
        <title>The Global Catalogue of Microorganisms (GCM) 10K type strain sequencing project: providing services to taxonomists for standard genome sequencing and annotation.</title>
        <authorList>
            <consortium name="The Broad Institute Genomics Platform"/>
            <consortium name="The Broad Institute Genome Sequencing Center for Infectious Disease"/>
            <person name="Wu L."/>
            <person name="Ma J."/>
        </authorList>
    </citation>
    <scope>NUCLEOTIDE SEQUENCE [LARGE SCALE GENOMIC DNA]</scope>
    <source>
        <strain evidence="2">CCM 7132</strain>
    </source>
</reference>
<dbReference type="Proteomes" id="UP000637769">
    <property type="component" value="Unassembled WGS sequence"/>
</dbReference>
<dbReference type="SUPFAM" id="SSF56399">
    <property type="entry name" value="ADP-ribosylation"/>
    <property type="match status" value="1"/>
</dbReference>
<evidence type="ECO:0000313" key="1">
    <source>
        <dbReference type="EMBL" id="GGC22655.1"/>
    </source>
</evidence>
<protein>
    <recommendedName>
        <fullName evidence="3">RNA 2'-phosphotransferase</fullName>
    </recommendedName>
</protein>
<accession>A0ABQ1LFE5</accession>
<dbReference type="Gene3D" id="3.20.170.30">
    <property type="match status" value="1"/>
</dbReference>
<dbReference type="InterPro" id="IPR002745">
    <property type="entry name" value="Ptrans_KptA/Tpt1"/>
</dbReference>
<dbReference type="Pfam" id="PF01885">
    <property type="entry name" value="PTS_2-RNA"/>
    <property type="match status" value="1"/>
</dbReference>
<proteinExistence type="predicted"/>